<accession>A0A382Q681</accession>
<evidence type="ECO:0000313" key="1">
    <source>
        <dbReference type="EMBL" id="SVC80547.1"/>
    </source>
</evidence>
<feature type="non-terminal residue" evidence="1">
    <location>
        <position position="193"/>
    </location>
</feature>
<proteinExistence type="predicted"/>
<reference evidence="1" key="1">
    <citation type="submission" date="2018-05" db="EMBL/GenBank/DDBJ databases">
        <authorList>
            <person name="Lanie J.A."/>
            <person name="Ng W.-L."/>
            <person name="Kazmierczak K.M."/>
            <person name="Andrzejewski T.M."/>
            <person name="Davidsen T.M."/>
            <person name="Wayne K.J."/>
            <person name="Tettelin H."/>
            <person name="Glass J.I."/>
            <person name="Rusch D."/>
            <person name="Podicherti R."/>
            <person name="Tsui H.-C.T."/>
            <person name="Winkler M.E."/>
        </authorList>
    </citation>
    <scope>NUCLEOTIDE SEQUENCE</scope>
</reference>
<dbReference type="EMBL" id="UINC01111955">
    <property type="protein sequence ID" value="SVC80547.1"/>
    <property type="molecule type" value="Genomic_DNA"/>
</dbReference>
<dbReference type="AlphaFoldDB" id="A0A382Q681"/>
<sequence length="193" mass="22585">MALELMEISDKDDWDIKAFGWCLVDLIKRDVKSGHQKNVANYAQQLEGLKIDPSDNILTEQRQYALKLCTPSGQEIQKAKDLSKQEKHLEALNIYRKIFNSGDQSEDIQKSLAWEQYRVAKAMIDQDLPNLNEAKNYLNDYLKLKTKKPSQVHSCFLWLADEIAKKGKLNMVSFARIWNLECLRPDDYERYRK</sequence>
<protein>
    <submittedName>
        <fullName evidence="1">Uncharacterized protein</fullName>
    </submittedName>
</protein>
<gene>
    <name evidence="1" type="ORF">METZ01_LOCUS333401</name>
</gene>
<organism evidence="1">
    <name type="scientific">marine metagenome</name>
    <dbReference type="NCBI Taxonomy" id="408172"/>
    <lineage>
        <taxon>unclassified sequences</taxon>
        <taxon>metagenomes</taxon>
        <taxon>ecological metagenomes</taxon>
    </lineage>
</organism>
<name>A0A382Q681_9ZZZZ</name>